<dbReference type="PROSITE" id="PS00444">
    <property type="entry name" value="POLYPRENYL_SYNTHASE_2"/>
    <property type="match status" value="1"/>
</dbReference>
<sequence length="140" mass="16226">MYMHGITGEKAHESAKKILLQMGEYFQIQDDYIDCYGDPVVTGKIGTDIEENKCSWLVIQALQLATPQQRSILEENYARRDPACVQKVKALYKELNLEQVYKDYEEQSYKDLMVSIETEAGSLPQGMFVEFANRIYKRKN</sequence>
<gene>
    <name evidence="6" type="ORF">GBAR_LOCUS3257</name>
</gene>
<evidence type="ECO:0000256" key="2">
    <source>
        <dbReference type="ARBA" id="ARBA00022679"/>
    </source>
</evidence>
<protein>
    <recommendedName>
        <fullName evidence="5">Farnesyl pyrophosphate synthase</fullName>
    </recommendedName>
</protein>
<organism evidence="6 7">
    <name type="scientific">Geodia barretti</name>
    <name type="common">Barrett's horny sponge</name>
    <dbReference type="NCBI Taxonomy" id="519541"/>
    <lineage>
        <taxon>Eukaryota</taxon>
        <taxon>Metazoa</taxon>
        <taxon>Porifera</taxon>
        <taxon>Demospongiae</taxon>
        <taxon>Heteroscleromorpha</taxon>
        <taxon>Tetractinellida</taxon>
        <taxon>Astrophorina</taxon>
        <taxon>Geodiidae</taxon>
        <taxon>Geodia</taxon>
    </lineage>
</organism>
<proteinExistence type="predicted"/>
<evidence type="ECO:0000256" key="5">
    <source>
        <dbReference type="ARBA" id="ARBA00034546"/>
    </source>
</evidence>
<dbReference type="GO" id="GO:0004337">
    <property type="term" value="F:(2E,6E)-farnesyl diphosphate synthase activity"/>
    <property type="evidence" value="ECO:0007669"/>
    <property type="project" value="TreeGrafter"/>
</dbReference>
<keyword evidence="2" id="KW-0808">Transferase</keyword>
<evidence type="ECO:0000313" key="6">
    <source>
        <dbReference type="EMBL" id="CAI8001760.1"/>
    </source>
</evidence>
<dbReference type="Gene3D" id="1.10.600.10">
    <property type="entry name" value="Farnesyl Diphosphate Synthase"/>
    <property type="match status" value="1"/>
</dbReference>
<dbReference type="InterPro" id="IPR033749">
    <property type="entry name" value="Polyprenyl_synt_CS"/>
</dbReference>
<dbReference type="PANTHER" id="PTHR11525">
    <property type="entry name" value="FARNESYL-PYROPHOSPHATE SYNTHETASE"/>
    <property type="match status" value="1"/>
</dbReference>
<dbReference type="InterPro" id="IPR039702">
    <property type="entry name" value="FPS1-like"/>
</dbReference>
<evidence type="ECO:0000256" key="4">
    <source>
        <dbReference type="ARBA" id="ARBA00022842"/>
    </source>
</evidence>
<evidence type="ECO:0000313" key="7">
    <source>
        <dbReference type="Proteomes" id="UP001174909"/>
    </source>
</evidence>
<reference evidence="6" key="1">
    <citation type="submission" date="2023-03" db="EMBL/GenBank/DDBJ databases">
        <authorList>
            <person name="Steffen K."/>
            <person name="Cardenas P."/>
        </authorList>
    </citation>
    <scope>NUCLEOTIDE SEQUENCE</scope>
</reference>
<dbReference type="SUPFAM" id="SSF48576">
    <property type="entry name" value="Terpenoid synthases"/>
    <property type="match status" value="1"/>
</dbReference>
<dbReference type="GO" id="GO:0004161">
    <property type="term" value="F:dimethylallyltranstransferase activity"/>
    <property type="evidence" value="ECO:0007669"/>
    <property type="project" value="TreeGrafter"/>
</dbReference>
<evidence type="ECO:0000256" key="1">
    <source>
        <dbReference type="ARBA" id="ARBA00001946"/>
    </source>
</evidence>
<keyword evidence="3" id="KW-0479">Metal-binding</keyword>
<dbReference type="InterPro" id="IPR000092">
    <property type="entry name" value="Polyprenyl_synt"/>
</dbReference>
<dbReference type="GO" id="GO:0045337">
    <property type="term" value="P:farnesyl diphosphate biosynthetic process"/>
    <property type="evidence" value="ECO:0007669"/>
    <property type="project" value="TreeGrafter"/>
</dbReference>
<dbReference type="EMBL" id="CASHTH010000451">
    <property type="protein sequence ID" value="CAI8001760.1"/>
    <property type="molecule type" value="Genomic_DNA"/>
</dbReference>
<keyword evidence="4" id="KW-0460">Magnesium</keyword>
<accession>A0AA35R4B3</accession>
<name>A0AA35R4B3_GEOBA</name>
<evidence type="ECO:0000256" key="3">
    <source>
        <dbReference type="ARBA" id="ARBA00022723"/>
    </source>
</evidence>
<keyword evidence="7" id="KW-1185">Reference proteome</keyword>
<dbReference type="AlphaFoldDB" id="A0AA35R4B3"/>
<comment type="cofactor">
    <cofactor evidence="1">
        <name>Mg(2+)</name>
        <dbReference type="ChEBI" id="CHEBI:18420"/>
    </cofactor>
</comment>
<comment type="caution">
    <text evidence="6">The sequence shown here is derived from an EMBL/GenBank/DDBJ whole genome shotgun (WGS) entry which is preliminary data.</text>
</comment>
<dbReference type="InterPro" id="IPR008949">
    <property type="entry name" value="Isoprenoid_synthase_dom_sf"/>
</dbReference>
<dbReference type="Pfam" id="PF00348">
    <property type="entry name" value="polyprenyl_synt"/>
    <property type="match status" value="1"/>
</dbReference>
<dbReference type="GO" id="GO:0046872">
    <property type="term" value="F:metal ion binding"/>
    <property type="evidence" value="ECO:0007669"/>
    <property type="project" value="UniProtKB-KW"/>
</dbReference>
<dbReference type="Proteomes" id="UP001174909">
    <property type="component" value="Unassembled WGS sequence"/>
</dbReference>
<dbReference type="GO" id="GO:0005737">
    <property type="term" value="C:cytoplasm"/>
    <property type="evidence" value="ECO:0007669"/>
    <property type="project" value="TreeGrafter"/>
</dbReference>
<dbReference type="PANTHER" id="PTHR11525:SF0">
    <property type="entry name" value="FARNESYL PYROPHOSPHATE SYNTHASE"/>
    <property type="match status" value="1"/>
</dbReference>